<dbReference type="EMBL" id="FPIY01000001">
    <property type="protein sequence ID" value="SFW31071.1"/>
    <property type="molecule type" value="Genomic_DNA"/>
</dbReference>
<evidence type="ECO:0000313" key="3">
    <source>
        <dbReference type="EMBL" id="SFW31071.1"/>
    </source>
</evidence>
<keyword evidence="1" id="KW-0597">Phosphoprotein</keyword>
<evidence type="ECO:0000259" key="2">
    <source>
        <dbReference type="PROSITE" id="PS50110"/>
    </source>
</evidence>
<protein>
    <submittedName>
        <fullName evidence="3">Response regulator receiver domain-containing protein</fullName>
    </submittedName>
</protein>
<dbReference type="InterPro" id="IPR001789">
    <property type="entry name" value="Sig_transdc_resp-reg_receiver"/>
</dbReference>
<accession>A0A1K1N6W1</accession>
<dbReference type="InterPro" id="IPR011006">
    <property type="entry name" value="CheY-like_superfamily"/>
</dbReference>
<organism evidence="3 4">
    <name type="scientific">Cellulophaga fucicola</name>
    <dbReference type="NCBI Taxonomy" id="76595"/>
    <lineage>
        <taxon>Bacteria</taxon>
        <taxon>Pseudomonadati</taxon>
        <taxon>Bacteroidota</taxon>
        <taxon>Flavobacteriia</taxon>
        <taxon>Flavobacteriales</taxon>
        <taxon>Flavobacteriaceae</taxon>
        <taxon>Cellulophaga</taxon>
    </lineage>
</organism>
<feature type="domain" description="Response regulatory" evidence="2">
    <location>
        <begin position="10"/>
        <end position="128"/>
    </location>
</feature>
<dbReference type="CDD" id="cd17546">
    <property type="entry name" value="REC_hyHK_CKI1_RcsC-like"/>
    <property type="match status" value="1"/>
</dbReference>
<dbReference type="STRING" id="76595.SAMN05660313_01220"/>
<gene>
    <name evidence="3" type="ORF">SAMN05660313_01220</name>
</gene>
<reference evidence="4" key="1">
    <citation type="submission" date="2016-11" db="EMBL/GenBank/DDBJ databases">
        <authorList>
            <person name="Varghese N."/>
            <person name="Submissions S."/>
        </authorList>
    </citation>
    <scope>NUCLEOTIDE SEQUENCE [LARGE SCALE GENOMIC DNA]</scope>
    <source>
        <strain evidence="4">DSM 24786</strain>
    </source>
</reference>
<dbReference type="SUPFAM" id="SSF52172">
    <property type="entry name" value="CheY-like"/>
    <property type="match status" value="1"/>
</dbReference>
<dbReference type="Pfam" id="PF00072">
    <property type="entry name" value="Response_reg"/>
    <property type="match status" value="1"/>
</dbReference>
<dbReference type="InterPro" id="IPR052048">
    <property type="entry name" value="ST_Response_Regulator"/>
</dbReference>
<feature type="modified residue" description="4-aspartylphosphate" evidence="1">
    <location>
        <position position="60"/>
    </location>
</feature>
<proteinExistence type="predicted"/>
<evidence type="ECO:0000313" key="4">
    <source>
        <dbReference type="Proteomes" id="UP000183257"/>
    </source>
</evidence>
<dbReference type="PANTHER" id="PTHR43228">
    <property type="entry name" value="TWO-COMPONENT RESPONSE REGULATOR"/>
    <property type="match status" value="1"/>
</dbReference>
<dbReference type="SMART" id="SM00448">
    <property type="entry name" value="REC"/>
    <property type="match status" value="1"/>
</dbReference>
<sequence>MEKNTNNLYRILLVEDDEVTNFITISKLSNLGFTNIKAVENGQEAIDYLKQYQPDLIILDINMPIMDGFEFMEYKEDNNYCTGIPIIIVTSSGRPLDKEKALGFVDVIDYLEKPLNYDKIQKILLSVKDN</sequence>
<name>A0A1K1N6W1_9FLAO</name>
<dbReference type="RefSeq" id="WP_072302849.1">
    <property type="nucleotide sequence ID" value="NZ_FPIY01000001.1"/>
</dbReference>
<dbReference type="GO" id="GO:0000160">
    <property type="term" value="P:phosphorelay signal transduction system"/>
    <property type="evidence" value="ECO:0007669"/>
    <property type="project" value="InterPro"/>
</dbReference>
<dbReference type="PROSITE" id="PS50110">
    <property type="entry name" value="RESPONSE_REGULATORY"/>
    <property type="match status" value="1"/>
</dbReference>
<dbReference type="Gene3D" id="3.40.50.2300">
    <property type="match status" value="1"/>
</dbReference>
<dbReference type="Proteomes" id="UP000183257">
    <property type="component" value="Unassembled WGS sequence"/>
</dbReference>
<dbReference type="PANTHER" id="PTHR43228:SF1">
    <property type="entry name" value="TWO-COMPONENT RESPONSE REGULATOR ARR22"/>
    <property type="match status" value="1"/>
</dbReference>
<dbReference type="AlphaFoldDB" id="A0A1K1N6W1"/>
<dbReference type="OrthoDB" id="673128at2"/>
<keyword evidence="4" id="KW-1185">Reference proteome</keyword>
<evidence type="ECO:0000256" key="1">
    <source>
        <dbReference type="PROSITE-ProRule" id="PRU00169"/>
    </source>
</evidence>